<evidence type="ECO:0000313" key="3">
    <source>
        <dbReference type="Proteomes" id="UP000002257"/>
    </source>
</evidence>
<proteinExistence type="predicted"/>
<dbReference type="HOGENOM" id="CLU_1658772_0_0_5"/>
<sequence length="159" mass="16356">MGIAGAAAAFGLIFIPSPNQGVTSQGAVPSGPGLNYTVNHDEGSLRVKRMGAAGEEMVAAAHLGADGIFRDETGAPIARAVGASVVVDPDVLRAAAKAKGDAAAGAGAVARTEEERQEPKLCPAPVSESINGRKTFDIQYQQFIRDVANPQRRPQLPPS</sequence>
<name>B8ER22_METSB</name>
<protein>
    <submittedName>
        <fullName evidence="2">Uncharacterized protein</fullName>
    </submittedName>
</protein>
<reference evidence="2 3" key="1">
    <citation type="journal article" date="2010" name="J. Bacteriol.">
        <title>Complete genome sequence of the aerobic facultative methanotroph Methylocella silvestris BL2.</title>
        <authorList>
            <person name="Chen Y."/>
            <person name="Crombie A."/>
            <person name="Rahman M.T."/>
            <person name="Dedysh S.N."/>
            <person name="Liesack W."/>
            <person name="Stott M.B."/>
            <person name="Alam M."/>
            <person name="Theisen A.R."/>
            <person name="Murrell J.C."/>
            <person name="Dunfield P.F."/>
        </authorList>
    </citation>
    <scope>NUCLEOTIDE SEQUENCE [LARGE SCALE GENOMIC DNA]</scope>
    <source>
        <strain evidence="3">DSM 15510 / CIP 108128 / LMG 27833 / NCIMB 13906 / BL2</strain>
    </source>
</reference>
<dbReference type="EMBL" id="CP001280">
    <property type="protein sequence ID" value="ACK49767.1"/>
    <property type="molecule type" value="Genomic_DNA"/>
</dbReference>
<feature type="region of interest" description="Disordered" evidence="1">
    <location>
        <begin position="104"/>
        <end position="128"/>
    </location>
</feature>
<accession>B8ER22</accession>
<evidence type="ECO:0000313" key="2">
    <source>
        <dbReference type="EMBL" id="ACK49767.1"/>
    </source>
</evidence>
<evidence type="ECO:0000256" key="1">
    <source>
        <dbReference type="SAM" id="MobiDB-lite"/>
    </source>
</evidence>
<dbReference type="Proteomes" id="UP000002257">
    <property type="component" value="Chromosome"/>
</dbReference>
<dbReference type="AlphaFoldDB" id="B8ER22"/>
<keyword evidence="3" id="KW-1185">Reference proteome</keyword>
<organism evidence="2 3">
    <name type="scientific">Methylocella silvestris (strain DSM 15510 / CIP 108128 / LMG 27833 / NCIMB 13906 / BL2)</name>
    <dbReference type="NCBI Taxonomy" id="395965"/>
    <lineage>
        <taxon>Bacteria</taxon>
        <taxon>Pseudomonadati</taxon>
        <taxon>Pseudomonadota</taxon>
        <taxon>Alphaproteobacteria</taxon>
        <taxon>Hyphomicrobiales</taxon>
        <taxon>Beijerinckiaceae</taxon>
        <taxon>Methylocella</taxon>
    </lineage>
</organism>
<gene>
    <name evidence="2" type="ordered locus">Msil_0797</name>
</gene>
<dbReference type="KEGG" id="msl:Msil_0797"/>